<comment type="caution">
    <text evidence="2">The sequence shown here is derived from an EMBL/GenBank/DDBJ whole genome shotgun (WGS) entry which is preliminary data.</text>
</comment>
<gene>
    <name evidence="2" type="primary">jg25637</name>
    <name evidence="2" type="ORF">PAEG_LOCUS333</name>
</gene>
<accession>A0A8S4QD34</accession>
<feature type="region of interest" description="Disordered" evidence="1">
    <location>
        <begin position="1"/>
        <end position="71"/>
    </location>
</feature>
<dbReference type="Proteomes" id="UP000838756">
    <property type="component" value="Unassembled WGS sequence"/>
</dbReference>
<feature type="compositionally biased region" description="Polar residues" evidence="1">
    <location>
        <begin position="22"/>
        <end position="57"/>
    </location>
</feature>
<protein>
    <submittedName>
        <fullName evidence="2">Jg25637 protein</fullName>
    </submittedName>
</protein>
<proteinExistence type="predicted"/>
<dbReference type="AlphaFoldDB" id="A0A8S4QD34"/>
<evidence type="ECO:0000256" key="1">
    <source>
        <dbReference type="SAM" id="MobiDB-lite"/>
    </source>
</evidence>
<keyword evidence="3" id="KW-1185">Reference proteome</keyword>
<evidence type="ECO:0000313" key="3">
    <source>
        <dbReference type="Proteomes" id="UP000838756"/>
    </source>
</evidence>
<sequence length="71" mass="7379">MKTKKEVTVSSEESTSGEDAPAQSSITTPAAQSLIINDQPSSEENGSNVANNTSVSTALGERQLEARGRGK</sequence>
<evidence type="ECO:0000313" key="2">
    <source>
        <dbReference type="EMBL" id="CAH2207713.1"/>
    </source>
</evidence>
<dbReference type="EMBL" id="CAKXAJ010001082">
    <property type="protein sequence ID" value="CAH2207713.1"/>
    <property type="molecule type" value="Genomic_DNA"/>
</dbReference>
<reference evidence="2" key="1">
    <citation type="submission" date="2022-03" db="EMBL/GenBank/DDBJ databases">
        <authorList>
            <person name="Lindestad O."/>
        </authorList>
    </citation>
    <scope>NUCLEOTIDE SEQUENCE</scope>
</reference>
<name>A0A8S4QD34_9NEOP</name>
<organism evidence="2 3">
    <name type="scientific">Pararge aegeria aegeria</name>
    <dbReference type="NCBI Taxonomy" id="348720"/>
    <lineage>
        <taxon>Eukaryota</taxon>
        <taxon>Metazoa</taxon>
        <taxon>Ecdysozoa</taxon>
        <taxon>Arthropoda</taxon>
        <taxon>Hexapoda</taxon>
        <taxon>Insecta</taxon>
        <taxon>Pterygota</taxon>
        <taxon>Neoptera</taxon>
        <taxon>Endopterygota</taxon>
        <taxon>Lepidoptera</taxon>
        <taxon>Glossata</taxon>
        <taxon>Ditrysia</taxon>
        <taxon>Papilionoidea</taxon>
        <taxon>Nymphalidae</taxon>
        <taxon>Satyrinae</taxon>
        <taxon>Satyrini</taxon>
        <taxon>Parargina</taxon>
        <taxon>Pararge</taxon>
    </lineage>
</organism>
<feature type="compositionally biased region" description="Basic and acidic residues" evidence="1">
    <location>
        <begin position="62"/>
        <end position="71"/>
    </location>
</feature>